<gene>
    <name evidence="2" type="ORF">BAGA_19040</name>
</gene>
<evidence type="ECO:0000313" key="2">
    <source>
        <dbReference type="EMBL" id="KEK22498.1"/>
    </source>
</evidence>
<keyword evidence="1" id="KW-0812">Transmembrane</keyword>
<feature type="transmembrane region" description="Helical" evidence="1">
    <location>
        <begin position="7"/>
        <end position="23"/>
    </location>
</feature>
<keyword evidence="1" id="KW-1133">Transmembrane helix</keyword>
<sequence length="64" mass="7200">MKSLRWYTLSIFLSGGIFVYTLLDLKDGNYKLALLGASILAFGAFVDGHRYKELKEVLKGDKTL</sequence>
<organism evidence="2 3">
    <name type="scientific">Bacillus gaemokensis</name>
    <dbReference type="NCBI Taxonomy" id="574375"/>
    <lineage>
        <taxon>Bacteria</taxon>
        <taxon>Bacillati</taxon>
        <taxon>Bacillota</taxon>
        <taxon>Bacilli</taxon>
        <taxon>Bacillales</taxon>
        <taxon>Bacillaceae</taxon>
        <taxon>Bacillus</taxon>
        <taxon>Bacillus cereus group</taxon>
    </lineage>
</organism>
<reference evidence="2 3" key="1">
    <citation type="submission" date="2014-06" db="EMBL/GenBank/DDBJ databases">
        <title>Draft genome sequence of Bacillus gaemokensis JCM 15801 (MCCC 1A00707).</title>
        <authorList>
            <person name="Lai Q."/>
            <person name="Liu Y."/>
            <person name="Shao Z."/>
        </authorList>
    </citation>
    <scope>NUCLEOTIDE SEQUENCE [LARGE SCALE GENOMIC DNA]</scope>
    <source>
        <strain evidence="2 3">JCM 15801</strain>
    </source>
</reference>
<evidence type="ECO:0000313" key="3">
    <source>
        <dbReference type="Proteomes" id="UP000027778"/>
    </source>
</evidence>
<keyword evidence="1" id="KW-0472">Membrane</keyword>
<dbReference type="Proteomes" id="UP000027778">
    <property type="component" value="Unassembled WGS sequence"/>
</dbReference>
<evidence type="ECO:0000256" key="1">
    <source>
        <dbReference type="SAM" id="Phobius"/>
    </source>
</evidence>
<name>A0A073KJK0_9BACI</name>
<comment type="caution">
    <text evidence="2">The sequence shown here is derived from an EMBL/GenBank/DDBJ whole genome shotgun (WGS) entry which is preliminary data.</text>
</comment>
<dbReference type="STRING" id="574375.AZF08_13865"/>
<dbReference type="RefSeq" id="WP_033677371.1">
    <property type="nucleotide sequence ID" value="NZ_JOTM01000030.1"/>
</dbReference>
<dbReference type="EMBL" id="JOTM01000030">
    <property type="protein sequence ID" value="KEK22498.1"/>
    <property type="molecule type" value="Genomic_DNA"/>
</dbReference>
<protein>
    <submittedName>
        <fullName evidence="2">Uncharacterized protein</fullName>
    </submittedName>
</protein>
<proteinExistence type="predicted"/>
<dbReference type="AlphaFoldDB" id="A0A073KJK0"/>
<keyword evidence="3" id="KW-1185">Reference proteome</keyword>
<accession>A0A073KJK0</accession>